<dbReference type="InterPro" id="IPR036375">
    <property type="entry name" value="Hemopexin-like_dom_sf"/>
</dbReference>
<comment type="caution">
    <text evidence="1">The sequence shown here is derived from an EMBL/GenBank/DDBJ whole genome shotgun (WGS) entry which is preliminary data.</text>
</comment>
<keyword evidence="2" id="KW-1185">Reference proteome</keyword>
<dbReference type="AlphaFoldDB" id="A0A6M1R5L1"/>
<dbReference type="SUPFAM" id="SSF50923">
    <property type="entry name" value="Hemopexin-like domain"/>
    <property type="match status" value="1"/>
</dbReference>
<protein>
    <recommendedName>
        <fullName evidence="3">Hemopexin</fullName>
    </recommendedName>
</protein>
<evidence type="ECO:0008006" key="3">
    <source>
        <dbReference type="Google" id="ProtNLM"/>
    </source>
</evidence>
<dbReference type="PANTHER" id="PTHR10201">
    <property type="entry name" value="MATRIX METALLOPROTEINASE"/>
    <property type="match status" value="1"/>
</dbReference>
<gene>
    <name evidence="1" type="ORF">G5C66_22965</name>
</gene>
<dbReference type="GO" id="GO:0030574">
    <property type="term" value="P:collagen catabolic process"/>
    <property type="evidence" value="ECO:0007669"/>
    <property type="project" value="TreeGrafter"/>
</dbReference>
<dbReference type="Gene3D" id="2.110.10.10">
    <property type="entry name" value="Hemopexin-like domain"/>
    <property type="match status" value="3"/>
</dbReference>
<dbReference type="Proteomes" id="UP000483261">
    <property type="component" value="Unassembled WGS sequence"/>
</dbReference>
<dbReference type="GO" id="GO:0005615">
    <property type="term" value="C:extracellular space"/>
    <property type="evidence" value="ECO:0007669"/>
    <property type="project" value="TreeGrafter"/>
</dbReference>
<evidence type="ECO:0000313" key="1">
    <source>
        <dbReference type="EMBL" id="NGN95584.1"/>
    </source>
</evidence>
<dbReference type="SMART" id="SM00120">
    <property type="entry name" value="HX"/>
    <property type="match status" value="4"/>
</dbReference>
<accession>A0A6M1R5L1</accession>
<dbReference type="GO" id="GO:0030198">
    <property type="term" value="P:extracellular matrix organization"/>
    <property type="evidence" value="ECO:0007669"/>
    <property type="project" value="TreeGrafter"/>
</dbReference>
<dbReference type="GO" id="GO:0004222">
    <property type="term" value="F:metalloendopeptidase activity"/>
    <property type="evidence" value="ECO:0007669"/>
    <property type="project" value="TreeGrafter"/>
</dbReference>
<dbReference type="Pfam" id="PF00045">
    <property type="entry name" value="Hemopexin"/>
    <property type="match status" value="3"/>
</dbReference>
<evidence type="ECO:0000313" key="2">
    <source>
        <dbReference type="Proteomes" id="UP000483261"/>
    </source>
</evidence>
<reference evidence="1 2" key="1">
    <citation type="submission" date="2020-02" db="EMBL/GenBank/DDBJ databases">
        <title>Whole-genome analyses of novel actinobacteria.</title>
        <authorList>
            <person name="Sahin N."/>
        </authorList>
    </citation>
    <scope>NUCLEOTIDE SEQUENCE [LARGE SCALE GENOMIC DNA]</scope>
    <source>
        <strain evidence="1 2">KC13</strain>
    </source>
</reference>
<sequence length="217" mass="23451">MGLNSRLAGFVAPDKDKAYFFLGDQYVRYDAAADAVDAGYPRPIAEDWPGLFPEDIDAALCWPDGNVYFFQGDLYVLYDWASGKAAEGYPLPIATMWPGVFESDLDAAVRWPGDVAYFIKDAECLRYDVIADEVDGPPTQVAEIWPGVVEAGIDAVLVWPTGIAHFFHGSGAYTAYDIAAGSVVDGYPRPIEGNWTGLHIESTRAGLRFGSGHGAGS</sequence>
<dbReference type="InterPro" id="IPR018487">
    <property type="entry name" value="Hemopexin-like_repeat"/>
</dbReference>
<name>A0A6M1R5L1_9ACTN</name>
<dbReference type="RefSeq" id="WP_165113491.1">
    <property type="nucleotide sequence ID" value="NZ_JAALAA010000026.1"/>
</dbReference>
<proteinExistence type="predicted"/>
<dbReference type="PROSITE" id="PS51642">
    <property type="entry name" value="HEMOPEXIN_2"/>
    <property type="match status" value="4"/>
</dbReference>
<dbReference type="EMBL" id="JAALAA010000026">
    <property type="protein sequence ID" value="NGN95584.1"/>
    <property type="molecule type" value="Genomic_DNA"/>
</dbReference>
<organism evidence="1 2">
    <name type="scientific">Nocardioides turkmenicus</name>
    <dbReference type="NCBI Taxonomy" id="2711220"/>
    <lineage>
        <taxon>Bacteria</taxon>
        <taxon>Bacillati</taxon>
        <taxon>Actinomycetota</taxon>
        <taxon>Actinomycetes</taxon>
        <taxon>Propionibacteriales</taxon>
        <taxon>Nocardioidaceae</taxon>
        <taxon>Nocardioides</taxon>
    </lineage>
</organism>
<dbReference type="PANTHER" id="PTHR10201:SF331">
    <property type="entry name" value="MATRIX METALLOPROTEINASE-14-LIKE ISOFORM X1"/>
    <property type="match status" value="1"/>
</dbReference>